<keyword evidence="1" id="KW-0812">Transmembrane</keyword>
<evidence type="ECO:0000256" key="1">
    <source>
        <dbReference type="SAM" id="Phobius"/>
    </source>
</evidence>
<keyword evidence="1" id="KW-0472">Membrane</keyword>
<dbReference type="EMBL" id="VSSQ01009213">
    <property type="protein sequence ID" value="MPM41011.1"/>
    <property type="molecule type" value="Genomic_DNA"/>
</dbReference>
<protein>
    <submittedName>
        <fullName evidence="2">Uncharacterized protein</fullName>
    </submittedName>
</protein>
<keyword evidence="1" id="KW-1133">Transmembrane helix</keyword>
<evidence type="ECO:0000313" key="2">
    <source>
        <dbReference type="EMBL" id="MPM41011.1"/>
    </source>
</evidence>
<comment type="caution">
    <text evidence="2">The sequence shown here is derived from an EMBL/GenBank/DDBJ whole genome shotgun (WGS) entry which is preliminary data.</text>
</comment>
<name>A0A644ZMG8_9ZZZZ</name>
<reference evidence="2" key="1">
    <citation type="submission" date="2019-08" db="EMBL/GenBank/DDBJ databases">
        <authorList>
            <person name="Kucharzyk K."/>
            <person name="Murdoch R.W."/>
            <person name="Higgins S."/>
            <person name="Loffler F."/>
        </authorList>
    </citation>
    <scope>NUCLEOTIDE SEQUENCE</scope>
</reference>
<gene>
    <name evidence="2" type="ORF">SDC9_87660</name>
</gene>
<sequence>MAGEGRFVKEKLIKLVDVKSIVTFLLSGTFVALTLRGDITGQEFMTVFTVVISFYFGTQVQKRADEEKK</sequence>
<feature type="transmembrane region" description="Helical" evidence="1">
    <location>
        <begin position="12"/>
        <end position="33"/>
    </location>
</feature>
<feature type="transmembrane region" description="Helical" evidence="1">
    <location>
        <begin position="39"/>
        <end position="58"/>
    </location>
</feature>
<accession>A0A644ZMG8</accession>
<dbReference type="AlphaFoldDB" id="A0A644ZMG8"/>
<proteinExistence type="predicted"/>
<organism evidence="2">
    <name type="scientific">bioreactor metagenome</name>
    <dbReference type="NCBI Taxonomy" id="1076179"/>
    <lineage>
        <taxon>unclassified sequences</taxon>
        <taxon>metagenomes</taxon>
        <taxon>ecological metagenomes</taxon>
    </lineage>
</organism>